<evidence type="ECO:0000313" key="2">
    <source>
        <dbReference type="EMBL" id="TKA49549.1"/>
    </source>
</evidence>
<dbReference type="Proteomes" id="UP000310066">
    <property type="component" value="Unassembled WGS sequence"/>
</dbReference>
<sequence length="121" mass="13142">MEPVVRGRDITRSRWSASSSEDTAGRRGRHLRRARLAIYLCAAVFCVASASLSAAALADCIDLARQNQTLDGNTHVYNKAFVGAGSYNIFAGVFVAFVFGAAFFTDLMLPERHDSPSARRA</sequence>
<dbReference type="EMBL" id="NAJP01000001">
    <property type="protein sequence ID" value="TKA49549.1"/>
    <property type="molecule type" value="Genomic_DNA"/>
</dbReference>
<keyword evidence="1" id="KW-0472">Membrane</keyword>
<name>A0A4V5NA66_9PEZI</name>
<comment type="caution">
    <text evidence="2">The sequence shown here is derived from an EMBL/GenBank/DDBJ whole genome shotgun (WGS) entry which is preliminary data.</text>
</comment>
<evidence type="ECO:0000313" key="3">
    <source>
        <dbReference type="Proteomes" id="UP000310066"/>
    </source>
</evidence>
<gene>
    <name evidence="2" type="ORF">B0A54_00216</name>
</gene>
<feature type="transmembrane region" description="Helical" evidence="1">
    <location>
        <begin position="87"/>
        <end position="109"/>
    </location>
</feature>
<evidence type="ECO:0000256" key="1">
    <source>
        <dbReference type="SAM" id="Phobius"/>
    </source>
</evidence>
<feature type="transmembrane region" description="Helical" evidence="1">
    <location>
        <begin position="36"/>
        <end position="58"/>
    </location>
</feature>
<protein>
    <submittedName>
        <fullName evidence="2">Uncharacterized protein</fullName>
    </submittedName>
</protein>
<reference evidence="2 3" key="1">
    <citation type="submission" date="2017-03" db="EMBL/GenBank/DDBJ databases">
        <title>Genomes of endolithic fungi from Antarctica.</title>
        <authorList>
            <person name="Coleine C."/>
            <person name="Masonjones S."/>
            <person name="Stajich J.E."/>
        </authorList>
    </citation>
    <scope>NUCLEOTIDE SEQUENCE [LARGE SCALE GENOMIC DNA]</scope>
    <source>
        <strain evidence="2 3">CCFEE 5311</strain>
    </source>
</reference>
<accession>A0A4V5NA66</accession>
<keyword evidence="1" id="KW-0812">Transmembrane</keyword>
<organism evidence="2 3">
    <name type="scientific">Friedmanniomyces endolithicus</name>
    <dbReference type="NCBI Taxonomy" id="329885"/>
    <lineage>
        <taxon>Eukaryota</taxon>
        <taxon>Fungi</taxon>
        <taxon>Dikarya</taxon>
        <taxon>Ascomycota</taxon>
        <taxon>Pezizomycotina</taxon>
        <taxon>Dothideomycetes</taxon>
        <taxon>Dothideomycetidae</taxon>
        <taxon>Mycosphaerellales</taxon>
        <taxon>Teratosphaeriaceae</taxon>
        <taxon>Friedmanniomyces</taxon>
    </lineage>
</organism>
<keyword evidence="1" id="KW-1133">Transmembrane helix</keyword>
<dbReference type="AlphaFoldDB" id="A0A4V5NA66"/>
<proteinExistence type="predicted"/>